<name>A0A3P2ACZ3_9BACE</name>
<dbReference type="CDD" id="cd07316">
    <property type="entry name" value="terB_like_DjlA"/>
    <property type="match status" value="1"/>
</dbReference>
<feature type="domain" description="J" evidence="2">
    <location>
        <begin position="196"/>
        <end position="260"/>
    </location>
</feature>
<dbReference type="InterPro" id="IPR050817">
    <property type="entry name" value="DjlA_DnaK_co-chaperone"/>
</dbReference>
<dbReference type="PRINTS" id="PR00625">
    <property type="entry name" value="JDOMAIN"/>
</dbReference>
<sequence>MGVTRWIGGIIGFMAGGPLGALAGYALGYLFDIDPTESSKGSYEDTTREKATYDGQRNSFLFSMLVMASYIIRADGRIMHSEMEFVRNFLRRTFGEAAVSEGQQILLNLFEQRKQMDEQNPMAFKNTIRDCGKQIAINLTYEQRLQLLVFLVEIAKSDGHVCNEEIEALKEVATYMGLSIKEVESMLNLGGNSLEGAYKVLEISPTATNEEVRAAYRRLALKHHPDKVATLGEDIKKAAEEKFQSINNAKEQIYKARGMK</sequence>
<evidence type="ECO:0000313" key="6">
    <source>
        <dbReference type="Proteomes" id="UP000396835"/>
    </source>
</evidence>
<evidence type="ECO:0000313" key="4">
    <source>
        <dbReference type="EMBL" id="VFB14042.1"/>
    </source>
</evidence>
<dbReference type="CDD" id="cd06257">
    <property type="entry name" value="DnaJ"/>
    <property type="match status" value="1"/>
</dbReference>
<dbReference type="RefSeq" id="WP_125238028.1">
    <property type="nucleotide sequence ID" value="NZ_CAACYH010000004.1"/>
</dbReference>
<reference evidence="3 5" key="1">
    <citation type="submission" date="2018-11" db="EMBL/GenBank/DDBJ databases">
        <title>Genomes From Bacteria Associated with the Canine Oral Cavity: a Test Case for Automated Genome-Based Taxonomic Assignment.</title>
        <authorList>
            <person name="Coil D.A."/>
            <person name="Jospin G."/>
            <person name="Darling A.E."/>
            <person name="Wallis C."/>
            <person name="Davis I.J."/>
            <person name="Harris S."/>
            <person name="Eisen J.A."/>
            <person name="Holcombe L.J."/>
            <person name="O'Flynn C."/>
        </authorList>
    </citation>
    <scope>NUCLEOTIDE SEQUENCE [LARGE SCALE GENOMIC DNA]</scope>
    <source>
        <strain evidence="3 5">OH1047_COT-310</strain>
    </source>
</reference>
<dbReference type="InterPro" id="IPR036869">
    <property type="entry name" value="J_dom_sf"/>
</dbReference>
<dbReference type="EMBL" id="CAACYH010000004">
    <property type="protein sequence ID" value="VFB14042.1"/>
    <property type="molecule type" value="Genomic_DNA"/>
</dbReference>
<dbReference type="PROSITE" id="PS50076">
    <property type="entry name" value="DNAJ_2"/>
    <property type="match status" value="1"/>
</dbReference>
<dbReference type="Gene3D" id="1.10.287.110">
    <property type="entry name" value="DnaJ domain"/>
    <property type="match status" value="1"/>
</dbReference>
<keyword evidence="1" id="KW-1133">Transmembrane helix</keyword>
<feature type="transmembrane region" description="Helical" evidence="1">
    <location>
        <begin position="6"/>
        <end position="31"/>
    </location>
</feature>
<keyword evidence="1" id="KW-0812">Transmembrane</keyword>
<dbReference type="SMART" id="SM00271">
    <property type="entry name" value="DnaJ"/>
    <property type="match status" value="1"/>
</dbReference>
<keyword evidence="5" id="KW-1185">Reference proteome</keyword>
<dbReference type="OrthoDB" id="9779622at2"/>
<dbReference type="PANTHER" id="PTHR24074">
    <property type="entry name" value="CO-CHAPERONE PROTEIN DJLA"/>
    <property type="match status" value="1"/>
</dbReference>
<evidence type="ECO:0000256" key="1">
    <source>
        <dbReference type="SAM" id="Phobius"/>
    </source>
</evidence>
<dbReference type="SUPFAM" id="SSF46565">
    <property type="entry name" value="Chaperone J-domain"/>
    <property type="match status" value="1"/>
</dbReference>
<evidence type="ECO:0000313" key="5">
    <source>
        <dbReference type="Proteomes" id="UP000279562"/>
    </source>
</evidence>
<dbReference type="Proteomes" id="UP000396835">
    <property type="component" value="Unassembled WGS sequence"/>
</dbReference>
<evidence type="ECO:0000259" key="2">
    <source>
        <dbReference type="PROSITE" id="PS50076"/>
    </source>
</evidence>
<dbReference type="AlphaFoldDB" id="A0A3P2ACZ3"/>
<dbReference type="Pfam" id="PF00226">
    <property type="entry name" value="DnaJ"/>
    <property type="match status" value="1"/>
</dbReference>
<dbReference type="InterPro" id="IPR007791">
    <property type="entry name" value="DjlA_N"/>
</dbReference>
<accession>A0A3P2ACZ3</accession>
<dbReference type="EMBL" id="RQYF01000001">
    <property type="protein sequence ID" value="RRD93314.1"/>
    <property type="molecule type" value="Genomic_DNA"/>
</dbReference>
<keyword evidence="1" id="KW-0472">Membrane</keyword>
<dbReference type="InterPro" id="IPR029024">
    <property type="entry name" value="TerB-like"/>
</dbReference>
<dbReference type="SUPFAM" id="SSF158682">
    <property type="entry name" value="TerB-like"/>
    <property type="match status" value="1"/>
</dbReference>
<dbReference type="Proteomes" id="UP000279562">
    <property type="component" value="Unassembled WGS sequence"/>
</dbReference>
<evidence type="ECO:0000313" key="3">
    <source>
        <dbReference type="EMBL" id="RRD93314.1"/>
    </source>
</evidence>
<reference evidence="4 6" key="2">
    <citation type="submission" date="2019-02" db="EMBL/GenBank/DDBJ databases">
        <authorList>
            <consortium name="Pathogen Informatics"/>
        </authorList>
    </citation>
    <scope>NUCLEOTIDE SEQUENCE [LARGE SCALE GENOMIC DNA]</scope>
    <source>
        <strain evidence="4 6">3012STDY7078512</strain>
    </source>
</reference>
<organism evidence="3 5">
    <name type="scientific">Prevotella heparinolytica</name>
    <dbReference type="NCBI Taxonomy" id="28113"/>
    <lineage>
        <taxon>Bacteria</taxon>
        <taxon>Pseudomonadati</taxon>
        <taxon>Bacteroidota</taxon>
        <taxon>Bacteroidia</taxon>
        <taxon>Bacteroidales</taxon>
        <taxon>Bacteroidaceae</taxon>
        <taxon>Bacteroides</taxon>
    </lineage>
</organism>
<dbReference type="Pfam" id="PF05099">
    <property type="entry name" value="TerB"/>
    <property type="match status" value="1"/>
</dbReference>
<gene>
    <name evidence="4" type="primary">djlA</name>
    <name evidence="3" type="ORF">EII33_00235</name>
    <name evidence="4" type="ORF">NCTC7812_01579</name>
</gene>
<dbReference type="InterPro" id="IPR001623">
    <property type="entry name" value="DnaJ_domain"/>
</dbReference>
<protein>
    <submittedName>
        <fullName evidence="3">Molecular chaperone DjlA</fullName>
    </submittedName>
    <submittedName>
        <fullName evidence="4">Molecular chaperone DnaJ</fullName>
    </submittedName>
</protein>
<dbReference type="Gene3D" id="1.10.3680.10">
    <property type="entry name" value="TerB-like"/>
    <property type="match status" value="1"/>
</dbReference>
<proteinExistence type="predicted"/>